<gene>
    <name evidence="1" type="ORF">Gferi_04520</name>
</gene>
<keyword evidence="2" id="KW-1185">Reference proteome</keyword>
<dbReference type="SUPFAM" id="SSF51569">
    <property type="entry name" value="Aldolase"/>
    <property type="match status" value="1"/>
</dbReference>
<dbReference type="RefSeq" id="WP_069974449.1">
    <property type="nucleotide sequence ID" value="NZ_CP017269.1"/>
</dbReference>
<accession>A0A1D8GD99</accession>
<dbReference type="InterPro" id="IPR011343">
    <property type="entry name" value="DeoC"/>
</dbReference>
<evidence type="ECO:0008006" key="3">
    <source>
        <dbReference type="Google" id="ProtNLM"/>
    </source>
</evidence>
<dbReference type="PANTHER" id="PTHR10889">
    <property type="entry name" value="DEOXYRIBOSE-PHOSPHATE ALDOLASE"/>
    <property type="match status" value="1"/>
</dbReference>
<evidence type="ECO:0000313" key="2">
    <source>
        <dbReference type="Proteomes" id="UP000095743"/>
    </source>
</evidence>
<dbReference type="Gene3D" id="3.20.20.70">
    <property type="entry name" value="Aldolase class I"/>
    <property type="match status" value="1"/>
</dbReference>
<dbReference type="PANTHER" id="PTHR10889:SF1">
    <property type="entry name" value="DEOXYRIBOSE-PHOSPHATE ALDOLASE"/>
    <property type="match status" value="1"/>
</dbReference>
<dbReference type="AlphaFoldDB" id="A0A1D8GD99"/>
<dbReference type="GO" id="GO:0009264">
    <property type="term" value="P:deoxyribonucleotide catabolic process"/>
    <property type="evidence" value="ECO:0007669"/>
    <property type="project" value="InterPro"/>
</dbReference>
<dbReference type="OrthoDB" id="9778711at2"/>
<protein>
    <recommendedName>
        <fullName evidence="3">Deoxyribose-phosphate aldolase</fullName>
    </recommendedName>
</protein>
<proteinExistence type="predicted"/>
<organism evidence="1 2">
    <name type="scientific">Geosporobacter ferrireducens</name>
    <dbReference type="NCBI Taxonomy" id="1424294"/>
    <lineage>
        <taxon>Bacteria</taxon>
        <taxon>Bacillati</taxon>
        <taxon>Bacillota</taxon>
        <taxon>Clostridia</taxon>
        <taxon>Peptostreptococcales</taxon>
        <taxon>Thermotaleaceae</taxon>
        <taxon>Geosporobacter</taxon>
    </lineage>
</organism>
<name>A0A1D8GD99_9FIRM</name>
<dbReference type="GO" id="GO:0005737">
    <property type="term" value="C:cytoplasm"/>
    <property type="evidence" value="ECO:0007669"/>
    <property type="project" value="InterPro"/>
</dbReference>
<dbReference type="GO" id="GO:0004139">
    <property type="term" value="F:deoxyribose-phosphate aldolase activity"/>
    <property type="evidence" value="ECO:0007669"/>
    <property type="project" value="InterPro"/>
</dbReference>
<sequence>MQVHSFTLEDVQLLRETVGPSIGVKAAGGIRTFENAVKMLQAGANRLGTSGAVEIITGNLSTSSY</sequence>
<dbReference type="Proteomes" id="UP000095743">
    <property type="component" value="Chromosome"/>
</dbReference>
<dbReference type="KEGG" id="gfe:Gferi_04520"/>
<dbReference type="EMBL" id="CP017269">
    <property type="protein sequence ID" value="AOT68883.1"/>
    <property type="molecule type" value="Genomic_DNA"/>
</dbReference>
<dbReference type="InterPro" id="IPR013785">
    <property type="entry name" value="Aldolase_TIM"/>
</dbReference>
<dbReference type="STRING" id="1424294.Gferi_04520"/>
<evidence type="ECO:0000313" key="1">
    <source>
        <dbReference type="EMBL" id="AOT68883.1"/>
    </source>
</evidence>
<reference evidence="1 2" key="1">
    <citation type="submission" date="2016-09" db="EMBL/GenBank/DDBJ databases">
        <title>Genomic analysis reveals versatility of anaerobic energy metabolism of Geosporobacter ferrireducens IRF9 of phylum Firmicutes.</title>
        <authorList>
            <person name="Kim S.-J."/>
        </authorList>
    </citation>
    <scope>NUCLEOTIDE SEQUENCE [LARGE SCALE GENOMIC DNA]</scope>
    <source>
        <strain evidence="1 2">IRF9</strain>
    </source>
</reference>
<dbReference type="GO" id="GO:0016052">
    <property type="term" value="P:carbohydrate catabolic process"/>
    <property type="evidence" value="ECO:0007669"/>
    <property type="project" value="TreeGrafter"/>
</dbReference>